<proteinExistence type="inferred from homology"/>
<dbReference type="GO" id="GO:0005524">
    <property type="term" value="F:ATP binding"/>
    <property type="evidence" value="ECO:0007669"/>
    <property type="project" value="UniProtKB-KW"/>
</dbReference>
<name>A0ABY7YTL4_9HYPH</name>
<feature type="domain" description="ABC transporter" evidence="8">
    <location>
        <begin position="1"/>
        <end position="179"/>
    </location>
</feature>
<evidence type="ECO:0000256" key="2">
    <source>
        <dbReference type="ARBA" id="ARBA00005417"/>
    </source>
</evidence>
<dbReference type="InterPro" id="IPR050388">
    <property type="entry name" value="ABC_Ni/Peptide_Import"/>
</dbReference>
<dbReference type="PROSITE" id="PS50893">
    <property type="entry name" value="ABC_TRANSPORTER_2"/>
    <property type="match status" value="1"/>
</dbReference>
<comment type="subcellular location">
    <subcellularLocation>
        <location evidence="1">Cell inner membrane</location>
        <topology evidence="1">Peripheral membrane protein</topology>
    </subcellularLocation>
</comment>
<dbReference type="Pfam" id="PF00005">
    <property type="entry name" value="ABC_tran"/>
    <property type="match status" value="1"/>
</dbReference>
<reference evidence="9 10" key="1">
    <citation type="submission" date="2023-02" db="EMBL/GenBank/DDBJ databases">
        <title>Devosia algicola sp. nov., isolated from the phycosphere of marine algae.</title>
        <authorList>
            <person name="Kim J.M."/>
            <person name="Lee J.K."/>
            <person name="Choi B.J."/>
            <person name="Bayburt H."/>
            <person name="Jeon C.O."/>
        </authorList>
    </citation>
    <scope>NUCLEOTIDE SEQUENCE [LARGE SCALE GENOMIC DNA]</scope>
    <source>
        <strain evidence="9 10">G20-9</strain>
    </source>
</reference>
<keyword evidence="4" id="KW-1003">Cell membrane</keyword>
<dbReference type="RefSeq" id="WP_282220681.1">
    <property type="nucleotide sequence ID" value="NZ_CP118246.1"/>
</dbReference>
<keyword evidence="6 9" id="KW-0067">ATP-binding</keyword>
<dbReference type="SUPFAM" id="SSF52540">
    <property type="entry name" value="P-loop containing nucleoside triphosphate hydrolases"/>
    <property type="match status" value="1"/>
</dbReference>
<evidence type="ECO:0000256" key="5">
    <source>
        <dbReference type="ARBA" id="ARBA00022741"/>
    </source>
</evidence>
<keyword evidence="3" id="KW-0813">Transport</keyword>
<evidence type="ECO:0000313" key="9">
    <source>
        <dbReference type="EMBL" id="WDR04299.1"/>
    </source>
</evidence>
<dbReference type="EMBL" id="CP118246">
    <property type="protein sequence ID" value="WDR04299.1"/>
    <property type="molecule type" value="Genomic_DNA"/>
</dbReference>
<keyword evidence="7" id="KW-0472">Membrane</keyword>
<dbReference type="Pfam" id="PF08352">
    <property type="entry name" value="oligo_HPY"/>
    <property type="match status" value="1"/>
</dbReference>
<dbReference type="NCBIfam" id="TIGR01727">
    <property type="entry name" value="oligo_HPY"/>
    <property type="match status" value="1"/>
</dbReference>
<dbReference type="PROSITE" id="PS00211">
    <property type="entry name" value="ABC_TRANSPORTER_1"/>
    <property type="match status" value="1"/>
</dbReference>
<keyword evidence="10" id="KW-1185">Reference proteome</keyword>
<comment type="similarity">
    <text evidence="2">Belongs to the ABC transporter superfamily.</text>
</comment>
<dbReference type="InterPro" id="IPR027417">
    <property type="entry name" value="P-loop_NTPase"/>
</dbReference>
<gene>
    <name evidence="9" type="ORF">PSQ19_10775</name>
</gene>
<dbReference type="Proteomes" id="UP001220530">
    <property type="component" value="Chromosome"/>
</dbReference>
<sequence>MTLTDEKLRQIRGNRICMIFQDPMSTLNPVYRVGRQIAEGIKYHRKLSTAEAMSRAIDAMRQVGIPTPEARAQAYPHELSGGMQQRASIAAALAMEPDLLIADEPTTALDPTIQSQILDLMSRLKDQHGTALILVTHNLAILAEIADRIAVMYAGSIIEIGNKNDVLDRPKHPYTKGLMDSIPTTEQRTGRLYQIPGAMPSLANLPTGCKFIDRCQFADPAICSVRPKLTTSANGQAVACHKPLC</sequence>
<accession>A0ABY7YTL4</accession>
<keyword evidence="5" id="KW-0547">Nucleotide-binding</keyword>
<dbReference type="InterPro" id="IPR003439">
    <property type="entry name" value="ABC_transporter-like_ATP-bd"/>
</dbReference>
<dbReference type="Gene3D" id="3.40.50.300">
    <property type="entry name" value="P-loop containing nucleotide triphosphate hydrolases"/>
    <property type="match status" value="1"/>
</dbReference>
<evidence type="ECO:0000256" key="6">
    <source>
        <dbReference type="ARBA" id="ARBA00022840"/>
    </source>
</evidence>
<evidence type="ECO:0000313" key="10">
    <source>
        <dbReference type="Proteomes" id="UP001220530"/>
    </source>
</evidence>
<evidence type="ECO:0000256" key="1">
    <source>
        <dbReference type="ARBA" id="ARBA00004417"/>
    </source>
</evidence>
<dbReference type="PANTHER" id="PTHR43297:SF2">
    <property type="entry name" value="DIPEPTIDE TRANSPORT ATP-BINDING PROTEIN DPPD"/>
    <property type="match status" value="1"/>
</dbReference>
<evidence type="ECO:0000256" key="3">
    <source>
        <dbReference type="ARBA" id="ARBA00022448"/>
    </source>
</evidence>
<evidence type="ECO:0000256" key="4">
    <source>
        <dbReference type="ARBA" id="ARBA00022475"/>
    </source>
</evidence>
<dbReference type="CDD" id="cd03257">
    <property type="entry name" value="ABC_NikE_OppD_transporters"/>
    <property type="match status" value="1"/>
</dbReference>
<protein>
    <submittedName>
        <fullName evidence="9">ABC transporter ATP-binding protein</fullName>
    </submittedName>
</protein>
<evidence type="ECO:0000256" key="7">
    <source>
        <dbReference type="ARBA" id="ARBA00023136"/>
    </source>
</evidence>
<organism evidence="9 10">
    <name type="scientific">Devosia algicola</name>
    <dbReference type="NCBI Taxonomy" id="3026418"/>
    <lineage>
        <taxon>Bacteria</taxon>
        <taxon>Pseudomonadati</taxon>
        <taxon>Pseudomonadota</taxon>
        <taxon>Alphaproteobacteria</taxon>
        <taxon>Hyphomicrobiales</taxon>
        <taxon>Devosiaceae</taxon>
        <taxon>Devosia</taxon>
    </lineage>
</organism>
<dbReference type="PANTHER" id="PTHR43297">
    <property type="entry name" value="OLIGOPEPTIDE TRANSPORT ATP-BINDING PROTEIN APPD"/>
    <property type="match status" value="1"/>
</dbReference>
<evidence type="ECO:0000259" key="8">
    <source>
        <dbReference type="PROSITE" id="PS50893"/>
    </source>
</evidence>
<dbReference type="InterPro" id="IPR017871">
    <property type="entry name" value="ABC_transporter-like_CS"/>
</dbReference>
<dbReference type="InterPro" id="IPR013563">
    <property type="entry name" value="Oligopep_ABC_C"/>
</dbReference>